<dbReference type="Gene3D" id="3.55.50.30">
    <property type="match status" value="1"/>
</dbReference>
<gene>
    <name evidence="10" type="primary">outD_2</name>
    <name evidence="10" type="ORF">Pan44_53340</name>
</gene>
<evidence type="ECO:0000313" key="11">
    <source>
        <dbReference type="Proteomes" id="UP000315700"/>
    </source>
</evidence>
<evidence type="ECO:0000256" key="3">
    <source>
        <dbReference type="ARBA" id="ARBA00023136"/>
    </source>
</evidence>
<dbReference type="PRINTS" id="PR00811">
    <property type="entry name" value="BCTERIALGSPD"/>
</dbReference>
<keyword evidence="5" id="KW-0813">Transport</keyword>
<reference evidence="10 11" key="1">
    <citation type="submission" date="2019-02" db="EMBL/GenBank/DDBJ databases">
        <title>Deep-cultivation of Planctomycetes and their phenomic and genomic characterization uncovers novel biology.</title>
        <authorList>
            <person name="Wiegand S."/>
            <person name="Jogler M."/>
            <person name="Boedeker C."/>
            <person name="Pinto D."/>
            <person name="Vollmers J."/>
            <person name="Rivas-Marin E."/>
            <person name="Kohn T."/>
            <person name="Peeters S.H."/>
            <person name="Heuer A."/>
            <person name="Rast P."/>
            <person name="Oberbeckmann S."/>
            <person name="Bunk B."/>
            <person name="Jeske O."/>
            <person name="Meyerdierks A."/>
            <person name="Storesund J.E."/>
            <person name="Kallscheuer N."/>
            <person name="Luecker S."/>
            <person name="Lage O.M."/>
            <person name="Pohl T."/>
            <person name="Merkel B.J."/>
            <person name="Hornburger P."/>
            <person name="Mueller R.-W."/>
            <person name="Bruemmer F."/>
            <person name="Labrenz M."/>
            <person name="Spormann A.M."/>
            <person name="Op den Camp H."/>
            <person name="Overmann J."/>
            <person name="Amann R."/>
            <person name="Jetten M.S.M."/>
            <person name="Mascher T."/>
            <person name="Medema M.H."/>
            <person name="Devos D.P."/>
            <person name="Kaster A.-K."/>
            <person name="Ovreas L."/>
            <person name="Rohde M."/>
            <person name="Galperin M.Y."/>
            <person name="Jogler C."/>
        </authorList>
    </citation>
    <scope>NUCLEOTIDE SEQUENCE [LARGE SCALE GENOMIC DNA]</scope>
    <source>
        <strain evidence="10 11">Pan44</strain>
    </source>
</reference>
<dbReference type="InterPro" id="IPR038591">
    <property type="entry name" value="NolW-like_sf"/>
</dbReference>
<dbReference type="EMBL" id="CP036271">
    <property type="protein sequence ID" value="QDT57266.1"/>
    <property type="molecule type" value="Genomic_DNA"/>
</dbReference>
<keyword evidence="7" id="KW-1133">Transmembrane helix</keyword>
<evidence type="ECO:0000259" key="8">
    <source>
        <dbReference type="Pfam" id="PF00263"/>
    </source>
</evidence>
<evidence type="ECO:0000256" key="5">
    <source>
        <dbReference type="RuleBase" id="RU004004"/>
    </source>
</evidence>
<feature type="domain" description="NolW-like" evidence="9">
    <location>
        <begin position="373"/>
        <end position="514"/>
    </location>
</feature>
<accession>A0A517SME1</accession>
<dbReference type="InterPro" id="IPR005644">
    <property type="entry name" value="NolW-like"/>
</dbReference>
<dbReference type="Pfam" id="PF03958">
    <property type="entry name" value="Secretin_N"/>
    <property type="match status" value="3"/>
</dbReference>
<feature type="domain" description="Type II/III secretion system secretin-like" evidence="8">
    <location>
        <begin position="590"/>
        <end position="750"/>
    </location>
</feature>
<evidence type="ECO:0000313" key="10">
    <source>
        <dbReference type="EMBL" id="QDT57266.1"/>
    </source>
</evidence>
<dbReference type="GO" id="GO:0009306">
    <property type="term" value="P:protein secretion"/>
    <property type="evidence" value="ECO:0007669"/>
    <property type="project" value="InterPro"/>
</dbReference>
<keyword evidence="11" id="KW-1185">Reference proteome</keyword>
<dbReference type="InterPro" id="IPR001775">
    <property type="entry name" value="GspD/PilQ"/>
</dbReference>
<dbReference type="GO" id="GO:0015627">
    <property type="term" value="C:type II protein secretion system complex"/>
    <property type="evidence" value="ECO:0007669"/>
    <property type="project" value="TreeGrafter"/>
</dbReference>
<evidence type="ECO:0000259" key="9">
    <source>
        <dbReference type="Pfam" id="PF03958"/>
    </source>
</evidence>
<dbReference type="PANTHER" id="PTHR30332:SF24">
    <property type="entry name" value="SECRETIN GSPD-RELATED"/>
    <property type="match status" value="1"/>
</dbReference>
<protein>
    <submittedName>
        <fullName evidence="10">Type II secretion system protein D</fullName>
    </submittedName>
</protein>
<dbReference type="KEGG" id="ccos:Pan44_53340"/>
<dbReference type="Pfam" id="PF00263">
    <property type="entry name" value="Secretin"/>
    <property type="match status" value="1"/>
</dbReference>
<comment type="subcellular location">
    <subcellularLocation>
        <location evidence="5">Cell outer membrane</location>
    </subcellularLocation>
    <subcellularLocation>
        <location evidence="1">Membrane</location>
    </subcellularLocation>
</comment>
<dbReference type="InParanoid" id="A0A517SME1"/>
<keyword evidence="7" id="KW-0812">Transmembrane</keyword>
<name>A0A517SME1_9PLAN</name>
<evidence type="ECO:0000256" key="7">
    <source>
        <dbReference type="SAM" id="Phobius"/>
    </source>
</evidence>
<organism evidence="10 11">
    <name type="scientific">Caulifigura coniformis</name>
    <dbReference type="NCBI Taxonomy" id="2527983"/>
    <lineage>
        <taxon>Bacteria</taxon>
        <taxon>Pseudomonadati</taxon>
        <taxon>Planctomycetota</taxon>
        <taxon>Planctomycetia</taxon>
        <taxon>Planctomycetales</taxon>
        <taxon>Planctomycetaceae</taxon>
        <taxon>Caulifigura</taxon>
    </lineage>
</organism>
<dbReference type="AlphaFoldDB" id="A0A517SME1"/>
<dbReference type="Proteomes" id="UP000315700">
    <property type="component" value="Chromosome"/>
</dbReference>
<feature type="region of interest" description="Disordered" evidence="6">
    <location>
        <begin position="397"/>
        <end position="458"/>
    </location>
</feature>
<keyword evidence="2" id="KW-0732">Signal</keyword>
<dbReference type="InterPro" id="IPR004846">
    <property type="entry name" value="T2SS/T3SS_dom"/>
</dbReference>
<sequence>MSNARFDHRHTRSSSRQLQQWCSIALALTFSFSFTIEGFAHQPPPRPAVAGEMVQFNLPTELEVKALVDYVSERLGVRFLYDEKIANKKLNIRAPGEVPVESLPGLLQSALRMKGLMLIQTDRPDFFKIVESSRLVEGARPLAPDEPLDGRFSDEAVTQVFVVKHLSPARLNEIVRPILTPQAGTSIPLEGQKILIVTDYVSTVQRLARLIEQVDVPTSDTVIEFIPVKHLEASTLVDRVQVLLAPAARGVTPVAGETQSPLNVSSDERTNQLIVVGRTGEIDRVRSIVAKLDVSIGALTEIYRLKSLAPEKLDRLARGLVPVAEQKRRYQSVVDADERVLVVTADADLHRAIRDLVTRLDVAANAEERSRIRYYRLKYITADKALETIKGVVSGERPAPREFQEARPDGRFRMFEGERLPGPNQPQTRPRRDLLESPAVNPPPDAAPLGGPGARSPENAVLASTEQLGDAELLAKGAHVTADVPSNTLIIVADPPIQRVYEDLIKFLDKPRPQVLIEAKIVVLDTTDNFELGIEVSGGDRVGAQRLFGFSSFGLSTPNAVNGSLALIPGVGFNGTLVDPDIADVVLRAFSQHRRAKVISAPRVLVNDNATGLLTSVSEIPFTSVNASQTVATTSFAGFAEAGTTIECTPHISETDQLQLEYRVTLNEFTGTGSAGVPPPRQTNEIESVVTIPDGHTLIVGGLHRTSHVQERDGLPFIEKIPVLKYAFSDTKEDVAENSLFIFLRPVILRDDKFRDLKYHSEADVKRADVPGAYPRSEPILIK</sequence>
<dbReference type="GO" id="GO:0009279">
    <property type="term" value="C:cell outer membrane"/>
    <property type="evidence" value="ECO:0007669"/>
    <property type="project" value="UniProtKB-SubCell"/>
</dbReference>
<feature type="domain" description="NolW-like" evidence="9">
    <location>
        <begin position="225"/>
        <end position="294"/>
    </location>
</feature>
<feature type="transmembrane region" description="Helical" evidence="7">
    <location>
        <begin position="21"/>
        <end position="40"/>
    </location>
</feature>
<proteinExistence type="inferred from homology"/>
<keyword evidence="3 7" id="KW-0472">Membrane</keyword>
<evidence type="ECO:0000256" key="1">
    <source>
        <dbReference type="ARBA" id="ARBA00004370"/>
    </source>
</evidence>
<evidence type="ECO:0000256" key="2">
    <source>
        <dbReference type="ARBA" id="ARBA00022729"/>
    </source>
</evidence>
<comment type="similarity">
    <text evidence="4">Belongs to the bacterial secretin family.</text>
</comment>
<dbReference type="OrthoDB" id="9779724at2"/>
<evidence type="ECO:0000256" key="4">
    <source>
        <dbReference type="RuleBase" id="RU004003"/>
    </source>
</evidence>
<evidence type="ECO:0000256" key="6">
    <source>
        <dbReference type="SAM" id="MobiDB-lite"/>
    </source>
</evidence>
<dbReference type="InterPro" id="IPR050810">
    <property type="entry name" value="Bact_Secretion_Sys_Channel"/>
</dbReference>
<dbReference type="FunCoup" id="A0A517SME1">
    <property type="interactions" value="88"/>
</dbReference>
<dbReference type="Gene3D" id="3.30.1370.120">
    <property type="match status" value="3"/>
</dbReference>
<dbReference type="PANTHER" id="PTHR30332">
    <property type="entry name" value="PROBABLE GENERAL SECRETION PATHWAY PROTEIN D"/>
    <property type="match status" value="1"/>
</dbReference>
<feature type="compositionally biased region" description="Basic and acidic residues" evidence="6">
    <location>
        <begin position="398"/>
        <end position="419"/>
    </location>
</feature>
<feature type="domain" description="NolW-like" evidence="9">
    <location>
        <begin position="158"/>
        <end position="218"/>
    </location>
</feature>